<dbReference type="InterPro" id="IPR001466">
    <property type="entry name" value="Beta-lactam-related"/>
</dbReference>
<sequence>MTATKLFLALTAAIPMATSHVDPKELDAVFADIRPDQPGCAYAVDLRGKVLYQGGFGLADLTTREPITPATRFELASTSKQFTAVLILILAQERRLELTASIRTYLPDLPKVYDPVTVADLLHHTSGIREYFDAFRARGDDESKPHSREEVLAFVKAQRGLDGPPGRRFSYVNTNYFLLAEIVERLTGKSFPNAARERLFIPAGMTETRATLDTTSLIAGDARGYQIDKNGSFVSAAWTWQGYGDRGVRTTVGDLALWHGASLAATTGGQALEVARLANGKLRSGRSVDYAGGLFVDDRQSERVVSHSGLVVGNRAMDVLYPDSGIGISVMCNRDDIAPADRARKIALLVKPGAPDPAFDRAIDPAEMKRLGKVGDLRSAPEGYYRDPLYGQYLIVAHRDGEPIVSYNMRAEKVTRRQDGIYRARRGVLLSYAVTQSGIKRVVQWTESGPIPYQYVGTGAPETKLFWPGQYRSDELGITVTLSRNQRGWSLDTPAGAVPLEAALADDLVGPDAAFSLHAVGPQILTFHTVNLSGIEFRRLP</sequence>
<dbReference type="EMBL" id="MK758111">
    <property type="protein sequence ID" value="QCT05773.1"/>
    <property type="molecule type" value="Genomic_DNA"/>
</dbReference>
<dbReference type="Pfam" id="PF00144">
    <property type="entry name" value="Beta-lactamase"/>
    <property type="match status" value="1"/>
</dbReference>
<protein>
    <submittedName>
        <fullName evidence="2">MlrB</fullName>
    </submittedName>
</protein>
<feature type="domain" description="Beta-lactamase-related" evidence="1">
    <location>
        <begin position="37"/>
        <end position="346"/>
    </location>
</feature>
<dbReference type="SUPFAM" id="SSF56601">
    <property type="entry name" value="beta-lactamase/transpeptidase-like"/>
    <property type="match status" value="1"/>
</dbReference>
<organism evidence="2">
    <name type="scientific">Sphingopyxis sp. X20</name>
    <dbReference type="NCBI Taxonomy" id="1572319"/>
    <lineage>
        <taxon>Bacteria</taxon>
        <taxon>Pseudomonadati</taxon>
        <taxon>Pseudomonadota</taxon>
        <taxon>Alphaproteobacteria</taxon>
        <taxon>Sphingomonadales</taxon>
        <taxon>Sphingomonadaceae</taxon>
        <taxon>Sphingopyxis</taxon>
    </lineage>
</organism>
<accession>A0A4V1G4S8</accession>
<evidence type="ECO:0000259" key="1">
    <source>
        <dbReference type="Pfam" id="PF00144"/>
    </source>
</evidence>
<name>A0A4V1G4S8_9SPHN</name>
<dbReference type="InterPro" id="IPR012338">
    <property type="entry name" value="Beta-lactam/transpept-like"/>
</dbReference>
<dbReference type="PANTHER" id="PTHR46825:SF9">
    <property type="entry name" value="BETA-LACTAMASE-RELATED DOMAIN-CONTAINING PROTEIN"/>
    <property type="match status" value="1"/>
</dbReference>
<dbReference type="PANTHER" id="PTHR46825">
    <property type="entry name" value="D-ALANYL-D-ALANINE-CARBOXYPEPTIDASE/ENDOPEPTIDASE AMPH"/>
    <property type="match status" value="1"/>
</dbReference>
<proteinExistence type="predicted"/>
<reference evidence="2" key="1">
    <citation type="journal article" date="2019" name="Toxins">
        <title>Isolation of a Novel Microcystin-Degrading Bacterium and the Evolutionary Origin of mlr Gene Cluster.</title>
        <authorList>
            <person name="Qin L."/>
            <person name="Zhang X."/>
            <person name="Chen X."/>
            <person name="Wang K."/>
            <person name="Shen Y."/>
            <person name="Li D."/>
        </authorList>
    </citation>
    <scope>NUCLEOTIDE SEQUENCE</scope>
    <source>
        <strain evidence="2">X20</strain>
    </source>
</reference>
<evidence type="ECO:0000313" key="2">
    <source>
        <dbReference type="EMBL" id="QCT05773.1"/>
    </source>
</evidence>
<dbReference type="Gene3D" id="3.40.710.10">
    <property type="entry name" value="DD-peptidase/beta-lactamase superfamily"/>
    <property type="match status" value="1"/>
</dbReference>
<gene>
    <name evidence="2" type="primary">mlrB</name>
</gene>
<dbReference type="AlphaFoldDB" id="A0A4V1G4S8"/>
<dbReference type="InterPro" id="IPR050491">
    <property type="entry name" value="AmpC-like"/>
</dbReference>